<comment type="caution">
    <text evidence="4">The sequence shown here is derived from an EMBL/GenBank/DDBJ whole genome shotgun (WGS) entry which is preliminary data.</text>
</comment>
<evidence type="ECO:0000313" key="5">
    <source>
        <dbReference type="Proteomes" id="UP000694308"/>
    </source>
</evidence>
<protein>
    <submittedName>
        <fullName evidence="4">S-layer homology domain-containing protein</fullName>
    </submittedName>
</protein>
<dbReference type="RefSeq" id="WP_218323040.1">
    <property type="nucleotide sequence ID" value="NZ_JAEEGC010000145.1"/>
</dbReference>
<keyword evidence="1" id="KW-0677">Repeat</keyword>
<reference evidence="4" key="1">
    <citation type="submission" date="2020-12" db="EMBL/GenBank/DDBJ databases">
        <title>Clostridium thailandense sp. nov., a novel acetogenic bacterium isolated from peat land soil in Thailand.</title>
        <authorList>
            <person name="Chaikitkaew S."/>
            <person name="Birkeland N.K."/>
        </authorList>
    </citation>
    <scope>NUCLEOTIDE SEQUENCE</scope>
    <source>
        <strain evidence="4">PL3</strain>
    </source>
</reference>
<feature type="chain" id="PRO_5037533171" evidence="2">
    <location>
        <begin position="25"/>
        <end position="763"/>
    </location>
</feature>
<sequence>MKSKKIIILTAVAAIIACSKPVFAQEAANTNNVLANTSVVGTTQSDTTKISKEQAKQITKDAFKNFFDITLNDSDSNININSNRGYYPGKTGKSYWDVNFNIDNGNYHYGGHASIDKNTGKIVTLNNYADNMTDNSTKPVATITEDQAKATAEAFISKISPEEFKSTKLIENKKVGSLKNQSFNFSYTRLDNNIPVYGDNIYVAVDRYTGKVSSYSIQWTDTLNLPSKDGIIDEKKGTDLVSQNTKMSLTYIPSTDPLNPEIDNGTKLVYTNESDASNIIDAKTGEVLNIDKFTGTKIKSKDITSDQKEEIYKSSQSAQNSNKAVTSDEAEEIAKAKLKLLYNEDFTVQSSGYGERSSGINGNRIKTWNTSFVVKNSSDVNNNGNISINASNGEILDIYRYNEFPNNDEEQFQPKLTSDQAYDKAIQIISKLYPEKIKELDTKQNIIDLSSATGSSYTQPNLGFNFQRLVNGLPYKYDGINLNFSTKTGELLNLNCNWEASVSAPNTSNVISTDDAKKAFLSKNIPELMYMLIPKDSSSPTNEKEATLVYSINNNLNYDGSIYVDAFTGKMLNYLGQDLDDNFSSFQNTIKGSSVEKEATILASNGIIDTKDFKLDGTITNLQFIKILTNIKNFNPYYGRIDNMDLKISTTIAKDSADYKYLQLAVNAGIIDNSGEFKPSDLVTREQASMYLVKLLHYDKIGKMKDAFNFQPADKSSISTGYVGYVSLAKTLGLLDVDSNNNIRPKDNITMEEMVKSIYNALQ</sequence>
<dbReference type="Proteomes" id="UP000694308">
    <property type="component" value="Unassembled WGS sequence"/>
</dbReference>
<dbReference type="InterPro" id="IPR032599">
    <property type="entry name" value="YcdB/YcdC_rep_domain"/>
</dbReference>
<evidence type="ECO:0000313" key="4">
    <source>
        <dbReference type="EMBL" id="MBV7275994.1"/>
    </source>
</evidence>
<dbReference type="EMBL" id="JAEEGC010000145">
    <property type="protein sequence ID" value="MBV7275994.1"/>
    <property type="molecule type" value="Genomic_DNA"/>
</dbReference>
<evidence type="ECO:0000259" key="3">
    <source>
        <dbReference type="PROSITE" id="PS51272"/>
    </source>
</evidence>
<dbReference type="Pfam" id="PF00395">
    <property type="entry name" value="SLH"/>
    <property type="match status" value="2"/>
</dbReference>
<feature type="signal peptide" evidence="2">
    <location>
        <begin position="1"/>
        <end position="24"/>
    </location>
</feature>
<dbReference type="PROSITE" id="PS51272">
    <property type="entry name" value="SLH"/>
    <property type="match status" value="2"/>
</dbReference>
<organism evidence="4 5">
    <name type="scientific">Clostridium thailandense</name>
    <dbReference type="NCBI Taxonomy" id="2794346"/>
    <lineage>
        <taxon>Bacteria</taxon>
        <taxon>Bacillati</taxon>
        <taxon>Bacillota</taxon>
        <taxon>Clostridia</taxon>
        <taxon>Eubacteriales</taxon>
        <taxon>Clostridiaceae</taxon>
        <taxon>Clostridium</taxon>
    </lineage>
</organism>
<dbReference type="PROSITE" id="PS51257">
    <property type="entry name" value="PROKAR_LIPOPROTEIN"/>
    <property type="match status" value="1"/>
</dbReference>
<feature type="domain" description="SLH" evidence="3">
    <location>
        <begin position="645"/>
        <end position="706"/>
    </location>
</feature>
<accession>A0A949TN95</accession>
<evidence type="ECO:0000256" key="1">
    <source>
        <dbReference type="ARBA" id="ARBA00022737"/>
    </source>
</evidence>
<keyword evidence="2" id="KW-0732">Signal</keyword>
<dbReference type="AlphaFoldDB" id="A0A949TN95"/>
<proteinExistence type="predicted"/>
<gene>
    <name evidence="4" type="ORF">I6U48_24180</name>
</gene>
<dbReference type="InterPro" id="IPR001119">
    <property type="entry name" value="SLH_dom"/>
</dbReference>
<keyword evidence="5" id="KW-1185">Reference proteome</keyword>
<dbReference type="Pfam" id="PF16244">
    <property type="entry name" value="DUF4901"/>
    <property type="match status" value="2"/>
</dbReference>
<evidence type="ECO:0000256" key="2">
    <source>
        <dbReference type="SAM" id="SignalP"/>
    </source>
</evidence>
<name>A0A949TN95_9CLOT</name>
<feature type="domain" description="SLH" evidence="3">
    <location>
        <begin position="709"/>
        <end position="763"/>
    </location>
</feature>